<dbReference type="EC" id="2.7.7.7" evidence="3"/>
<feature type="binding site" evidence="3">
    <location>
        <position position="102"/>
    </location>
    <ligand>
        <name>Mg(2+)</name>
        <dbReference type="ChEBI" id="CHEBI:18420"/>
    </ligand>
</feature>
<reference evidence="5 6" key="1">
    <citation type="submission" date="2013-02" db="EMBL/GenBank/DDBJ databases">
        <title>The Genome Sequence of Lactobacillus catenaformis F0143.</title>
        <authorList>
            <consortium name="The Broad Institute Genome Sequencing Platform"/>
            <person name="Earl A."/>
            <person name="Ward D."/>
            <person name="Feldgarden M."/>
            <person name="Gevers D."/>
            <person name="Izard J."/>
            <person name="Blanton J.M."/>
            <person name="Mathney J."/>
            <person name="Dewhirst F.E."/>
            <person name="Young S.K."/>
            <person name="Zeng Q."/>
            <person name="Gargeya S."/>
            <person name="Fitzgerald M."/>
            <person name="Haas B."/>
            <person name="Abouelleil A."/>
            <person name="Alvarado L."/>
            <person name="Arachchi H.M."/>
            <person name="Berlin A."/>
            <person name="Chapman S.B."/>
            <person name="Gearin G."/>
            <person name="Goldberg J."/>
            <person name="Griggs A."/>
            <person name="Gujja S."/>
            <person name="Hansen M."/>
            <person name="Heiman D."/>
            <person name="Howarth C."/>
            <person name="Larimer J."/>
            <person name="Lui A."/>
            <person name="MacDonald P.J.P."/>
            <person name="McCowen C."/>
            <person name="Montmayeur A."/>
            <person name="Murphy C."/>
            <person name="Neiman D."/>
            <person name="Pearson M."/>
            <person name="Priest M."/>
            <person name="Roberts A."/>
            <person name="Saif S."/>
            <person name="Shea T."/>
            <person name="Sisk P."/>
            <person name="Stolte C."/>
            <person name="Sykes S."/>
            <person name="Wortman J."/>
            <person name="Nusbaum C."/>
            <person name="Birren B."/>
        </authorList>
    </citation>
    <scope>NUCLEOTIDE SEQUENCE [LARGE SCALE GENOMIC DNA]</scope>
    <source>
        <strain evidence="5 6">OT 569</strain>
    </source>
</reference>
<evidence type="ECO:0000313" key="5">
    <source>
        <dbReference type="EMBL" id="EMD17002.1"/>
    </source>
</evidence>
<dbReference type="GO" id="GO:0005829">
    <property type="term" value="C:cytosol"/>
    <property type="evidence" value="ECO:0007669"/>
    <property type="project" value="TreeGrafter"/>
</dbReference>
<dbReference type="GO" id="GO:0042276">
    <property type="term" value="P:error-prone translesion synthesis"/>
    <property type="evidence" value="ECO:0007669"/>
    <property type="project" value="TreeGrafter"/>
</dbReference>
<comment type="catalytic activity">
    <reaction evidence="3">
        <text>DNA(n) + a 2'-deoxyribonucleoside 5'-triphosphate = DNA(n+1) + diphosphate</text>
        <dbReference type="Rhea" id="RHEA:22508"/>
        <dbReference type="Rhea" id="RHEA-COMP:17339"/>
        <dbReference type="Rhea" id="RHEA-COMP:17340"/>
        <dbReference type="ChEBI" id="CHEBI:33019"/>
        <dbReference type="ChEBI" id="CHEBI:61560"/>
        <dbReference type="ChEBI" id="CHEBI:173112"/>
        <dbReference type="EC" id="2.7.7.7"/>
    </reaction>
</comment>
<dbReference type="Gene3D" id="3.30.70.270">
    <property type="match status" value="1"/>
</dbReference>
<feature type="site" description="Substrate discrimination" evidence="3">
    <location>
        <position position="13"/>
    </location>
</feature>
<keyword evidence="3" id="KW-0238">DNA-binding</keyword>
<dbReference type="GO" id="GO:0003684">
    <property type="term" value="F:damaged DNA binding"/>
    <property type="evidence" value="ECO:0007669"/>
    <property type="project" value="InterPro"/>
</dbReference>
<dbReference type="Proteomes" id="UP000011758">
    <property type="component" value="Unassembled WGS sequence"/>
</dbReference>
<dbReference type="PANTHER" id="PTHR11076">
    <property type="entry name" value="DNA REPAIR POLYMERASE UMUC / TRANSFERASE FAMILY MEMBER"/>
    <property type="match status" value="1"/>
</dbReference>
<dbReference type="InterPro" id="IPR024728">
    <property type="entry name" value="PolY_HhH_motif"/>
</dbReference>
<dbReference type="AlphaFoldDB" id="M2P9K2"/>
<dbReference type="Pfam" id="PF00817">
    <property type="entry name" value="IMS"/>
    <property type="match status" value="1"/>
</dbReference>
<dbReference type="GO" id="GO:0000287">
    <property type="term" value="F:magnesium ion binding"/>
    <property type="evidence" value="ECO:0007669"/>
    <property type="project" value="UniProtKB-UniRule"/>
</dbReference>
<dbReference type="InterPro" id="IPR043502">
    <property type="entry name" value="DNA/RNA_pol_sf"/>
</dbReference>
<feature type="active site" evidence="3">
    <location>
        <position position="103"/>
    </location>
</feature>
<dbReference type="PROSITE" id="PS50173">
    <property type="entry name" value="UMUC"/>
    <property type="match status" value="1"/>
</dbReference>
<dbReference type="OrthoDB" id="9808813at2"/>
<dbReference type="GO" id="GO:0003887">
    <property type="term" value="F:DNA-directed DNA polymerase activity"/>
    <property type="evidence" value="ECO:0007669"/>
    <property type="project" value="UniProtKB-UniRule"/>
</dbReference>
<evidence type="ECO:0000256" key="2">
    <source>
        <dbReference type="ARBA" id="ARBA00022457"/>
    </source>
</evidence>
<keyword evidence="3" id="KW-0963">Cytoplasm</keyword>
<evidence type="ECO:0000256" key="1">
    <source>
        <dbReference type="ARBA" id="ARBA00010945"/>
    </source>
</evidence>
<evidence type="ECO:0000259" key="4">
    <source>
        <dbReference type="PROSITE" id="PS50173"/>
    </source>
</evidence>
<dbReference type="EMBL" id="AGEJ01000012">
    <property type="protein sequence ID" value="EMD17002.1"/>
    <property type="molecule type" value="Genomic_DNA"/>
</dbReference>
<dbReference type="Gene3D" id="3.40.1170.60">
    <property type="match status" value="1"/>
</dbReference>
<keyword evidence="3" id="KW-0234">DNA repair</keyword>
<comment type="caution">
    <text evidence="5">The sequence shown here is derived from an EMBL/GenBank/DDBJ whole genome shotgun (WGS) entry which is preliminary data.</text>
</comment>
<dbReference type="PANTHER" id="PTHR11076:SF33">
    <property type="entry name" value="DNA POLYMERASE KAPPA"/>
    <property type="match status" value="1"/>
</dbReference>
<feature type="domain" description="UmuC" evidence="4">
    <location>
        <begin position="4"/>
        <end position="185"/>
    </location>
</feature>
<keyword evidence="3" id="KW-0548">Nucleotidyltransferase</keyword>
<keyword evidence="3" id="KW-0235">DNA replication</keyword>
<keyword evidence="3" id="KW-0808">Transferase</keyword>
<sequence>MRVIFHIDLNAFFVSAEISKNPSLNNQPVVISRDSRRAVVSTASYEARKYGIHSAMPLYQAKEKCKNLIIVSPHFDLYRSLSNQFFDIIRSYTKMIQIASIDECYADFSEMITESYMQPYALAYKIQQEILNKLNLPCSIGISPNKFLSKMASDMKKPLGITIITKSNIKEILWPLSVNEMYGIGKKTAPKLIENNIKTIGDVANYSNYTVLRTILGRKALIYYQRANGKDDSKIEYDESDAKSISHSMTFERDLDSLEEIEEAYKNIVLALSERAKQYNLVSNHIGITLKSDYMHSLTRQMVINHYTNDYEDIYNYAIILLRRNYSNQQIRLIGIGMNDTLNIKDVKVQMSIFDMTSSKKKGEDINTFIEELNENNSLHLMKASDLLNKG</sequence>
<evidence type="ECO:0000313" key="6">
    <source>
        <dbReference type="Proteomes" id="UP000011758"/>
    </source>
</evidence>
<keyword evidence="2 3" id="KW-0515">Mutator protein</keyword>
<dbReference type="STRING" id="999415.HMPREF9943_00780"/>
<dbReference type="InterPro" id="IPR050116">
    <property type="entry name" value="DNA_polymerase-Y"/>
</dbReference>
<organism evidence="5 6">
    <name type="scientific">Eggerthia catenaformis OT 569 = DSM 20559</name>
    <dbReference type="NCBI Taxonomy" id="999415"/>
    <lineage>
        <taxon>Bacteria</taxon>
        <taxon>Bacillati</taxon>
        <taxon>Bacillota</taxon>
        <taxon>Erysipelotrichia</taxon>
        <taxon>Erysipelotrichales</taxon>
        <taxon>Coprobacillaceae</taxon>
        <taxon>Eggerthia</taxon>
    </lineage>
</organism>
<keyword evidence="3" id="KW-0239">DNA-directed DNA polymerase</keyword>
<comment type="function">
    <text evidence="3">Poorly processive, error-prone DNA polymerase involved in untargeted mutagenesis. Copies undamaged DNA at stalled replication forks, which arise in vivo from mismatched or misaligned primer ends. These misaligned primers can be extended by PolIV. Exhibits no 3'-5' exonuclease (proofreading) activity. May be involved in translesional synthesis, in conjunction with the beta clamp from PolIII.</text>
</comment>
<name>M2P9K2_9FIRM</name>
<dbReference type="GO" id="GO:0006261">
    <property type="term" value="P:DNA-templated DNA replication"/>
    <property type="evidence" value="ECO:0007669"/>
    <property type="project" value="UniProtKB-UniRule"/>
</dbReference>
<dbReference type="RefSeq" id="WP_004802228.1">
    <property type="nucleotide sequence ID" value="NZ_KB446647.1"/>
</dbReference>
<gene>
    <name evidence="3" type="primary">dinB</name>
    <name evidence="5" type="ORF">HMPREF9943_00780</name>
</gene>
<dbReference type="Pfam" id="PF11799">
    <property type="entry name" value="IMS_C"/>
    <property type="match status" value="1"/>
</dbReference>
<dbReference type="SUPFAM" id="SSF100879">
    <property type="entry name" value="Lesion bypass DNA polymerase (Y-family), little finger domain"/>
    <property type="match status" value="1"/>
</dbReference>
<comment type="subcellular location">
    <subcellularLocation>
        <location evidence="3">Cytoplasm</location>
    </subcellularLocation>
</comment>
<dbReference type="GO" id="GO:0009432">
    <property type="term" value="P:SOS response"/>
    <property type="evidence" value="ECO:0007669"/>
    <property type="project" value="TreeGrafter"/>
</dbReference>
<keyword evidence="3" id="KW-0479">Metal-binding</keyword>
<dbReference type="Gene3D" id="1.10.150.20">
    <property type="entry name" value="5' to 3' exonuclease, C-terminal subdomain"/>
    <property type="match status" value="1"/>
</dbReference>
<comment type="subunit">
    <text evidence="3">Monomer.</text>
</comment>
<dbReference type="Pfam" id="PF11798">
    <property type="entry name" value="IMS_HHH"/>
    <property type="match status" value="1"/>
</dbReference>
<evidence type="ECO:0000256" key="3">
    <source>
        <dbReference type="HAMAP-Rule" id="MF_01113"/>
    </source>
</evidence>
<comment type="cofactor">
    <cofactor evidence="3">
        <name>Mg(2+)</name>
        <dbReference type="ChEBI" id="CHEBI:18420"/>
    </cofactor>
    <text evidence="3">Binds 2 magnesium ions per subunit.</text>
</comment>
<comment type="similarity">
    <text evidence="1 3">Belongs to the DNA polymerase type-Y family.</text>
</comment>
<dbReference type="InterPro" id="IPR022880">
    <property type="entry name" value="DNApol_IV"/>
</dbReference>
<dbReference type="CDD" id="cd03586">
    <property type="entry name" value="PolY_Pol_IV_kappa"/>
    <property type="match status" value="1"/>
</dbReference>
<dbReference type="InterPro" id="IPR001126">
    <property type="entry name" value="UmuC"/>
</dbReference>
<dbReference type="SUPFAM" id="SSF56672">
    <property type="entry name" value="DNA/RNA polymerases"/>
    <property type="match status" value="1"/>
</dbReference>
<keyword evidence="3" id="KW-0460">Magnesium</keyword>
<proteinExistence type="inferred from homology"/>
<dbReference type="eggNOG" id="COG0389">
    <property type="taxonomic scope" value="Bacteria"/>
</dbReference>
<feature type="binding site" evidence="3">
    <location>
        <position position="8"/>
    </location>
    <ligand>
        <name>Mg(2+)</name>
        <dbReference type="ChEBI" id="CHEBI:18420"/>
    </ligand>
</feature>
<keyword evidence="6" id="KW-1185">Reference proteome</keyword>
<accession>M2P9K2</accession>
<dbReference type="InterPro" id="IPR036775">
    <property type="entry name" value="DNA_pol_Y-fam_lit_finger_sf"/>
</dbReference>
<dbReference type="HAMAP" id="MF_01113">
    <property type="entry name" value="DNApol_IV"/>
    <property type="match status" value="1"/>
</dbReference>
<dbReference type="GO" id="GO:0006281">
    <property type="term" value="P:DNA repair"/>
    <property type="evidence" value="ECO:0007669"/>
    <property type="project" value="UniProtKB-UniRule"/>
</dbReference>
<protein>
    <recommendedName>
        <fullName evidence="3">DNA polymerase IV</fullName>
        <shortName evidence="3">Pol IV</shortName>
        <ecNumber evidence="3">2.7.7.7</ecNumber>
    </recommendedName>
</protein>
<dbReference type="InterPro" id="IPR017961">
    <property type="entry name" value="DNA_pol_Y-fam_little_finger"/>
</dbReference>
<dbReference type="PATRIC" id="fig|999415.3.peg.783"/>
<dbReference type="Gene3D" id="3.30.1490.100">
    <property type="entry name" value="DNA polymerase, Y-family, little finger domain"/>
    <property type="match status" value="1"/>
</dbReference>
<keyword evidence="3" id="KW-0227">DNA damage</keyword>
<dbReference type="NCBIfam" id="NF002677">
    <property type="entry name" value="PRK02406.1"/>
    <property type="match status" value="1"/>
</dbReference>
<dbReference type="InterPro" id="IPR043128">
    <property type="entry name" value="Rev_trsase/Diguanyl_cyclase"/>
</dbReference>